<keyword evidence="2" id="KW-1185">Reference proteome</keyword>
<reference evidence="1 2" key="1">
    <citation type="submission" date="2019-06" db="EMBL/GenBank/DDBJ databases">
        <title>Draft genome of Streptomyces sedi sp. JCM16909.</title>
        <authorList>
            <person name="Klykleung N."/>
            <person name="Tanasupawat S."/>
            <person name="Kudo T."/>
            <person name="Yuki M."/>
            <person name="Ohkuma M."/>
        </authorList>
    </citation>
    <scope>NUCLEOTIDE SEQUENCE [LARGE SCALE GENOMIC DNA]</scope>
    <source>
        <strain evidence="1 2">JCM 16909</strain>
    </source>
</reference>
<dbReference type="Proteomes" id="UP000311713">
    <property type="component" value="Unassembled WGS sequence"/>
</dbReference>
<evidence type="ECO:0000313" key="1">
    <source>
        <dbReference type="EMBL" id="TNM31200.1"/>
    </source>
</evidence>
<evidence type="ECO:0000313" key="2">
    <source>
        <dbReference type="Proteomes" id="UP000311713"/>
    </source>
</evidence>
<gene>
    <name evidence="1" type="ORF">FH715_11005</name>
</gene>
<dbReference type="RefSeq" id="WP_139643770.1">
    <property type="nucleotide sequence ID" value="NZ_BAAAZS010000037.1"/>
</dbReference>
<dbReference type="AlphaFoldDB" id="A0A5C4V5L4"/>
<accession>A0A5C4V5L4</accession>
<sequence length="108" mass="10724">MNGNGVRDRVREAVGLAVRGVEGVAFPASGIAGLLRGRPGGRGAGGVRVDPLPGGGWRVEVSVGVVRGHRAVDVTRAVRRAVRGAVAEAAPGTPAGPLGVTVTVTSIT</sequence>
<proteinExistence type="predicted"/>
<evidence type="ECO:0008006" key="3">
    <source>
        <dbReference type="Google" id="ProtNLM"/>
    </source>
</evidence>
<organism evidence="1 2">
    <name type="scientific">Streptomyces sedi</name>
    <dbReference type="NCBI Taxonomy" id="555059"/>
    <lineage>
        <taxon>Bacteria</taxon>
        <taxon>Bacillati</taxon>
        <taxon>Actinomycetota</taxon>
        <taxon>Actinomycetes</taxon>
        <taxon>Kitasatosporales</taxon>
        <taxon>Streptomycetaceae</taxon>
        <taxon>Streptomyces</taxon>
    </lineage>
</organism>
<name>A0A5C4V5L4_9ACTN</name>
<protein>
    <recommendedName>
        <fullName evidence="3">Asp23/Gls24 family envelope stress response protein</fullName>
    </recommendedName>
</protein>
<dbReference type="EMBL" id="VDGT01000006">
    <property type="protein sequence ID" value="TNM31200.1"/>
    <property type="molecule type" value="Genomic_DNA"/>
</dbReference>
<comment type="caution">
    <text evidence="1">The sequence shown here is derived from an EMBL/GenBank/DDBJ whole genome shotgun (WGS) entry which is preliminary data.</text>
</comment>